<dbReference type="Proteomes" id="UP000191680">
    <property type="component" value="Unassembled WGS sequence"/>
</dbReference>
<organism evidence="2 3">
    <name type="scientific">Croceivirga radicis</name>
    <dbReference type="NCBI Taxonomy" id="1929488"/>
    <lineage>
        <taxon>Bacteria</taxon>
        <taxon>Pseudomonadati</taxon>
        <taxon>Bacteroidota</taxon>
        <taxon>Flavobacteriia</taxon>
        <taxon>Flavobacteriales</taxon>
        <taxon>Flavobacteriaceae</taxon>
        <taxon>Croceivirga</taxon>
    </lineage>
</organism>
<name>A0A1V6LNA3_9FLAO</name>
<gene>
    <name evidence="2" type="ORF">BUL40_15120</name>
</gene>
<feature type="transmembrane region" description="Helical" evidence="1">
    <location>
        <begin position="254"/>
        <end position="274"/>
    </location>
</feature>
<evidence type="ECO:0000256" key="1">
    <source>
        <dbReference type="SAM" id="Phobius"/>
    </source>
</evidence>
<evidence type="ECO:0000313" key="2">
    <source>
        <dbReference type="EMBL" id="OQD41589.1"/>
    </source>
</evidence>
<proteinExistence type="predicted"/>
<feature type="transmembrane region" description="Helical" evidence="1">
    <location>
        <begin position="228"/>
        <end position="248"/>
    </location>
</feature>
<evidence type="ECO:0000313" key="3">
    <source>
        <dbReference type="Proteomes" id="UP000191680"/>
    </source>
</evidence>
<sequence length="314" mass="35722">MLIGFLLAGYAVIANDVIQTLGTFILSNKNYHWSLLWGFASMILTLTLIYSWYFNGGDVSYHRLDKIPVPEKWHWSFLLAPLALLVLTRIGVPVSTTFIILSVFSAQQLIGKIVLKSVYGYAIAFVSAFILYVIISKKIESKTAVLQIQNGKGRHFWIIGQWVSTAFLWSQWLIQDFANIFVFLPRRLSIYELFLSLTFILVVMAFIFKQRGGKIQEVVSKKTNTQNIRSATLIDLVYALLLFVYGNINSVPMSTTWTFIGLLAGRELAISYLLNRSNIKGVTVMVRNDLFKVITGLIVSILIVFLIRYFVSYN</sequence>
<feature type="transmembrane region" description="Helical" evidence="1">
    <location>
        <begin position="75"/>
        <end position="106"/>
    </location>
</feature>
<feature type="transmembrane region" description="Helical" evidence="1">
    <location>
        <begin position="118"/>
        <end position="135"/>
    </location>
</feature>
<feature type="transmembrane region" description="Helical" evidence="1">
    <location>
        <begin position="30"/>
        <end position="54"/>
    </location>
</feature>
<comment type="caution">
    <text evidence="2">The sequence shown here is derived from an EMBL/GenBank/DDBJ whole genome shotgun (WGS) entry which is preliminary data.</text>
</comment>
<dbReference type="EMBL" id="MTBC01000013">
    <property type="protein sequence ID" value="OQD41589.1"/>
    <property type="molecule type" value="Genomic_DNA"/>
</dbReference>
<feature type="transmembrane region" description="Helical" evidence="1">
    <location>
        <begin position="156"/>
        <end position="174"/>
    </location>
</feature>
<keyword evidence="3" id="KW-1185">Reference proteome</keyword>
<keyword evidence="1" id="KW-0812">Transmembrane</keyword>
<protein>
    <recommendedName>
        <fullName evidence="4">Phosphate/sulfate permease</fullName>
    </recommendedName>
</protein>
<evidence type="ECO:0008006" key="4">
    <source>
        <dbReference type="Google" id="ProtNLM"/>
    </source>
</evidence>
<feature type="transmembrane region" description="Helical" evidence="1">
    <location>
        <begin position="189"/>
        <end position="208"/>
    </location>
</feature>
<keyword evidence="1" id="KW-0472">Membrane</keyword>
<dbReference type="AlphaFoldDB" id="A0A1V6LNA3"/>
<accession>A0A1V6LNA3</accession>
<feature type="transmembrane region" description="Helical" evidence="1">
    <location>
        <begin position="290"/>
        <end position="311"/>
    </location>
</feature>
<keyword evidence="1" id="KW-1133">Transmembrane helix</keyword>
<reference evidence="2 3" key="1">
    <citation type="submission" date="2016-12" db="EMBL/GenBank/DDBJ databases">
        <authorList>
            <person name="Song W.-J."/>
            <person name="Kurnit D.M."/>
        </authorList>
    </citation>
    <scope>NUCLEOTIDE SEQUENCE [LARGE SCALE GENOMIC DNA]</scope>
    <source>
        <strain evidence="2 3">HSG9</strain>
    </source>
</reference>